<comment type="caution">
    <text evidence="1">The sequence shown here is derived from an EMBL/GenBank/DDBJ whole genome shotgun (WGS) entry which is preliminary data.</text>
</comment>
<keyword evidence="2" id="KW-1185">Reference proteome</keyword>
<dbReference type="EMBL" id="JAWDGP010006357">
    <property type="protein sequence ID" value="KAK3742418.1"/>
    <property type="molecule type" value="Genomic_DNA"/>
</dbReference>
<reference evidence="1" key="1">
    <citation type="journal article" date="2023" name="G3 (Bethesda)">
        <title>A reference genome for the long-term kleptoplast-retaining sea slug Elysia crispata morphotype clarki.</title>
        <authorList>
            <person name="Eastman K.E."/>
            <person name="Pendleton A.L."/>
            <person name="Shaikh M.A."/>
            <person name="Suttiyut T."/>
            <person name="Ogas R."/>
            <person name="Tomko P."/>
            <person name="Gavelis G."/>
            <person name="Widhalm J.R."/>
            <person name="Wisecaver J.H."/>
        </authorList>
    </citation>
    <scope>NUCLEOTIDE SEQUENCE</scope>
    <source>
        <strain evidence="1">ECLA1</strain>
    </source>
</reference>
<proteinExistence type="predicted"/>
<organism evidence="1 2">
    <name type="scientific">Elysia crispata</name>
    <name type="common">lettuce slug</name>
    <dbReference type="NCBI Taxonomy" id="231223"/>
    <lineage>
        <taxon>Eukaryota</taxon>
        <taxon>Metazoa</taxon>
        <taxon>Spiralia</taxon>
        <taxon>Lophotrochozoa</taxon>
        <taxon>Mollusca</taxon>
        <taxon>Gastropoda</taxon>
        <taxon>Heterobranchia</taxon>
        <taxon>Euthyneura</taxon>
        <taxon>Panpulmonata</taxon>
        <taxon>Sacoglossa</taxon>
        <taxon>Placobranchoidea</taxon>
        <taxon>Plakobranchidae</taxon>
        <taxon>Elysia</taxon>
    </lineage>
</organism>
<dbReference type="AlphaFoldDB" id="A0AAE0YDR8"/>
<name>A0AAE0YDR8_9GAST</name>
<sequence>MAFKKLLKVTSMKKERTDLTRNILVVSCRPLSSTRLPHYPYTCDGYLVWRSHDLQFFFTCTFSRSARDPETLPSTSGVGLGARALSRSHQYPPIDRAM</sequence>
<evidence type="ECO:0000313" key="2">
    <source>
        <dbReference type="Proteomes" id="UP001283361"/>
    </source>
</evidence>
<evidence type="ECO:0000313" key="1">
    <source>
        <dbReference type="EMBL" id="KAK3742418.1"/>
    </source>
</evidence>
<accession>A0AAE0YDR8</accession>
<dbReference type="Proteomes" id="UP001283361">
    <property type="component" value="Unassembled WGS sequence"/>
</dbReference>
<gene>
    <name evidence="1" type="ORF">RRG08_019170</name>
</gene>
<protein>
    <submittedName>
        <fullName evidence="1">Uncharacterized protein</fullName>
    </submittedName>
</protein>